<dbReference type="GO" id="GO:0006487">
    <property type="term" value="P:protein N-linked glycosylation"/>
    <property type="evidence" value="ECO:0007669"/>
    <property type="project" value="EnsemblFungi"/>
</dbReference>
<dbReference type="PANTHER" id="PTHR28090:SF1">
    <property type="entry name" value="PROTEIN ROT1"/>
    <property type="match status" value="1"/>
</dbReference>
<evidence type="ECO:0000256" key="7">
    <source>
        <dbReference type="ARBA" id="ARBA00022989"/>
    </source>
</evidence>
<organism evidence="12 13">
    <name type="scientific">Nadsonia fulvescens var. elongata DSM 6958</name>
    <dbReference type="NCBI Taxonomy" id="857566"/>
    <lineage>
        <taxon>Eukaryota</taxon>
        <taxon>Fungi</taxon>
        <taxon>Dikarya</taxon>
        <taxon>Ascomycota</taxon>
        <taxon>Saccharomycotina</taxon>
        <taxon>Dipodascomycetes</taxon>
        <taxon>Dipodascales</taxon>
        <taxon>Dipodascales incertae sedis</taxon>
        <taxon>Nadsonia</taxon>
    </lineage>
</organism>
<name>A0A1E3PIV1_9ASCO</name>
<keyword evidence="4 10" id="KW-0812">Transmembrane</keyword>
<evidence type="ECO:0000256" key="6">
    <source>
        <dbReference type="ARBA" id="ARBA00022824"/>
    </source>
</evidence>
<evidence type="ECO:0000256" key="11">
    <source>
        <dbReference type="SAM" id="SignalP"/>
    </source>
</evidence>
<dbReference type="GO" id="GO:0007118">
    <property type="term" value="P:budding cell apical bud growth"/>
    <property type="evidence" value="ECO:0007669"/>
    <property type="project" value="EnsemblFungi"/>
</dbReference>
<evidence type="ECO:0000256" key="1">
    <source>
        <dbReference type="ARBA" id="ARBA00004115"/>
    </source>
</evidence>
<evidence type="ECO:0000256" key="3">
    <source>
        <dbReference type="ARBA" id="ARBA00017291"/>
    </source>
</evidence>
<keyword evidence="7 10" id="KW-1133">Transmembrane helix</keyword>
<accession>A0A1E3PIV1</accession>
<feature type="transmembrane region" description="Helical" evidence="10">
    <location>
        <begin position="235"/>
        <end position="252"/>
    </location>
</feature>
<gene>
    <name evidence="12" type="ORF">NADFUDRAFT_70724</name>
</gene>
<proteinExistence type="inferred from homology"/>
<dbReference type="GO" id="GO:0030950">
    <property type="term" value="P:establishment or maintenance of actin cytoskeleton polarity"/>
    <property type="evidence" value="ECO:0007669"/>
    <property type="project" value="EnsemblFungi"/>
</dbReference>
<evidence type="ECO:0000256" key="2">
    <source>
        <dbReference type="ARBA" id="ARBA00007149"/>
    </source>
</evidence>
<dbReference type="GO" id="GO:0051082">
    <property type="term" value="F:unfolded protein binding"/>
    <property type="evidence" value="ECO:0007669"/>
    <property type="project" value="EnsemblFungi"/>
</dbReference>
<dbReference type="InterPro" id="IPR019623">
    <property type="entry name" value="Rot1"/>
</dbReference>
<keyword evidence="5 11" id="KW-0732">Signal</keyword>
<sequence length="253" mass="28130">MINLLSAIIQFWLISSALADNITALSGTWSSKANSVFTGPDFFDPTDELLIEPALPGISYSFTDDGFWEQAIYQVTGNPRKPECPTGVMIFQHGTYEILANNSLILTPFEVDGRQVLSQPCQDGGVAAYTRYNQTEFFLKWDILVDTYHGRYRLNLYRFDGSPVMPLYLAYSPPMMLPTITMLPTTNVASGQAASKTDTAVASSSVVVSSKIKRSLENQYKTTAIKLGTINYDTFWWGSVICFTAGLLGWFIF</sequence>
<evidence type="ECO:0000313" key="13">
    <source>
        <dbReference type="Proteomes" id="UP000095009"/>
    </source>
</evidence>
<evidence type="ECO:0000256" key="5">
    <source>
        <dbReference type="ARBA" id="ARBA00022729"/>
    </source>
</evidence>
<comment type="similarity">
    <text evidence="2 9">Belongs to the ROT1 family.</text>
</comment>
<dbReference type="EMBL" id="KV454410">
    <property type="protein sequence ID" value="ODQ65220.1"/>
    <property type="molecule type" value="Genomic_DNA"/>
</dbReference>
<dbReference type="GO" id="GO:0035269">
    <property type="term" value="P:protein O-linked glycosylation via mannose"/>
    <property type="evidence" value="ECO:0007669"/>
    <property type="project" value="EnsemblFungi"/>
</dbReference>
<dbReference type="PANTHER" id="PTHR28090">
    <property type="entry name" value="PROTEIN ROT1"/>
    <property type="match status" value="1"/>
</dbReference>
<feature type="chain" id="PRO_5009133861" description="Protein ROT1" evidence="11">
    <location>
        <begin position="20"/>
        <end position="253"/>
    </location>
</feature>
<evidence type="ECO:0000313" key="12">
    <source>
        <dbReference type="EMBL" id="ODQ65220.1"/>
    </source>
</evidence>
<evidence type="ECO:0000256" key="9">
    <source>
        <dbReference type="PIRNR" id="PIRNR017290"/>
    </source>
</evidence>
<evidence type="ECO:0000256" key="8">
    <source>
        <dbReference type="ARBA" id="ARBA00023136"/>
    </source>
</evidence>
<dbReference type="GO" id="GO:0009272">
    <property type="term" value="P:fungal-type cell wall biogenesis"/>
    <property type="evidence" value="ECO:0007669"/>
    <property type="project" value="EnsemblFungi"/>
</dbReference>
<dbReference type="STRING" id="857566.A0A1E3PIV1"/>
<dbReference type="AlphaFoldDB" id="A0A1E3PIV1"/>
<dbReference type="Pfam" id="PF10681">
    <property type="entry name" value="Rot1"/>
    <property type="match status" value="1"/>
</dbReference>
<comment type="function">
    <text evidence="9">Required for normal levels of the cell wall 1,6-beta-glucan. Involved in a protein folding machinery chaperoning proteins acting in various physiological processes including cell wall synthesis and lysis of autophagic bodies.</text>
</comment>
<dbReference type="PIRSF" id="PIRSF017290">
    <property type="entry name" value="ROT1_prd"/>
    <property type="match status" value="1"/>
</dbReference>
<dbReference type="OrthoDB" id="5327821at2759"/>
<dbReference type="GO" id="GO:0005789">
    <property type="term" value="C:endoplasmic reticulum membrane"/>
    <property type="evidence" value="ECO:0007669"/>
    <property type="project" value="UniProtKB-SubCell"/>
</dbReference>
<reference evidence="12 13" key="1">
    <citation type="journal article" date="2016" name="Proc. Natl. Acad. Sci. U.S.A.">
        <title>Comparative genomics of biotechnologically important yeasts.</title>
        <authorList>
            <person name="Riley R."/>
            <person name="Haridas S."/>
            <person name="Wolfe K.H."/>
            <person name="Lopes M.R."/>
            <person name="Hittinger C.T."/>
            <person name="Goeker M."/>
            <person name="Salamov A.A."/>
            <person name="Wisecaver J.H."/>
            <person name="Long T.M."/>
            <person name="Calvey C.H."/>
            <person name="Aerts A.L."/>
            <person name="Barry K.W."/>
            <person name="Choi C."/>
            <person name="Clum A."/>
            <person name="Coughlan A.Y."/>
            <person name="Deshpande S."/>
            <person name="Douglass A.P."/>
            <person name="Hanson S.J."/>
            <person name="Klenk H.-P."/>
            <person name="LaButti K.M."/>
            <person name="Lapidus A."/>
            <person name="Lindquist E.A."/>
            <person name="Lipzen A.M."/>
            <person name="Meier-Kolthoff J.P."/>
            <person name="Ohm R.A."/>
            <person name="Otillar R.P."/>
            <person name="Pangilinan J.L."/>
            <person name="Peng Y."/>
            <person name="Rokas A."/>
            <person name="Rosa C.A."/>
            <person name="Scheuner C."/>
            <person name="Sibirny A.A."/>
            <person name="Slot J.C."/>
            <person name="Stielow J.B."/>
            <person name="Sun H."/>
            <person name="Kurtzman C.P."/>
            <person name="Blackwell M."/>
            <person name="Grigoriev I.V."/>
            <person name="Jeffries T.W."/>
        </authorList>
    </citation>
    <scope>NUCLEOTIDE SEQUENCE [LARGE SCALE GENOMIC DNA]</scope>
    <source>
        <strain evidence="12 13">DSM 6958</strain>
    </source>
</reference>
<comment type="subcellular location">
    <subcellularLocation>
        <location evidence="1">Endoplasmic reticulum membrane</location>
        <topology evidence="1">Single-pass type I membrane protein</topology>
    </subcellularLocation>
</comment>
<evidence type="ECO:0000256" key="4">
    <source>
        <dbReference type="ARBA" id="ARBA00022692"/>
    </source>
</evidence>
<evidence type="ECO:0000256" key="10">
    <source>
        <dbReference type="SAM" id="Phobius"/>
    </source>
</evidence>
<keyword evidence="6 9" id="KW-0256">Endoplasmic reticulum</keyword>
<dbReference type="GO" id="GO:0006458">
    <property type="term" value="P:'de novo' protein folding"/>
    <property type="evidence" value="ECO:0007669"/>
    <property type="project" value="EnsemblFungi"/>
</dbReference>
<feature type="signal peptide" evidence="11">
    <location>
        <begin position="1"/>
        <end position="19"/>
    </location>
</feature>
<protein>
    <recommendedName>
        <fullName evidence="3 9">Protein ROT1</fullName>
    </recommendedName>
</protein>
<keyword evidence="13" id="KW-1185">Reference proteome</keyword>
<keyword evidence="8 9" id="KW-0472">Membrane</keyword>
<dbReference type="Proteomes" id="UP000095009">
    <property type="component" value="Unassembled WGS sequence"/>
</dbReference>
<dbReference type="GO" id="GO:0034975">
    <property type="term" value="P:protein folding in endoplasmic reticulum"/>
    <property type="evidence" value="ECO:0007669"/>
    <property type="project" value="EnsemblFungi"/>
</dbReference>